<evidence type="ECO:0000313" key="2">
    <source>
        <dbReference type="Proteomes" id="UP000233200"/>
    </source>
</evidence>
<dbReference type="OMA" id="VCTKLAN"/>
<dbReference type="AlphaFoldDB" id="A0A2K6QDH0"/>
<accession>A0A2K6QDH0</accession>
<proteinExistence type="predicted"/>
<name>A0A2K6QDH0_RHIRO</name>
<sequence>MFGARYKQPLKPSGSAPTAVKECRMTPRHAGCGVTEKHGILVQSTFTEHLLRSTSPDCKEHYTRGMTAKRLTEEA</sequence>
<dbReference type="GeneTree" id="ENSGT00410000028138"/>
<reference evidence="1" key="1">
    <citation type="submission" date="2025-08" db="UniProtKB">
        <authorList>
            <consortium name="Ensembl"/>
        </authorList>
    </citation>
    <scope>IDENTIFICATION</scope>
</reference>
<organism evidence="1 2">
    <name type="scientific">Rhinopithecus roxellana</name>
    <name type="common">Golden snub-nosed monkey</name>
    <name type="synonym">Pygathrix roxellana</name>
    <dbReference type="NCBI Taxonomy" id="61622"/>
    <lineage>
        <taxon>Eukaryota</taxon>
        <taxon>Metazoa</taxon>
        <taxon>Chordata</taxon>
        <taxon>Craniata</taxon>
        <taxon>Vertebrata</taxon>
        <taxon>Euteleostomi</taxon>
        <taxon>Mammalia</taxon>
        <taxon>Eutheria</taxon>
        <taxon>Euarchontoglires</taxon>
        <taxon>Primates</taxon>
        <taxon>Haplorrhini</taxon>
        <taxon>Catarrhini</taxon>
        <taxon>Cercopithecidae</taxon>
        <taxon>Colobinae</taxon>
        <taxon>Rhinopithecus</taxon>
    </lineage>
</organism>
<keyword evidence="2" id="KW-1185">Reference proteome</keyword>
<protein>
    <submittedName>
        <fullName evidence="1">Uncharacterized protein</fullName>
    </submittedName>
</protein>
<dbReference type="Proteomes" id="UP000233200">
    <property type="component" value="Unplaced"/>
</dbReference>
<dbReference type="Ensembl" id="ENSRROT00000051093.1">
    <property type="protein sequence ID" value="ENSRROP00000026826.1"/>
    <property type="gene ID" value="ENSRROG00000037170.1"/>
</dbReference>
<reference evidence="1" key="2">
    <citation type="submission" date="2025-09" db="UniProtKB">
        <authorList>
            <consortium name="Ensembl"/>
        </authorList>
    </citation>
    <scope>IDENTIFICATION</scope>
</reference>
<evidence type="ECO:0000313" key="1">
    <source>
        <dbReference type="Ensembl" id="ENSRROP00000026826.1"/>
    </source>
</evidence>